<comment type="caution">
    <text evidence="7">The sequence shown here is derived from an EMBL/GenBank/DDBJ whole genome shotgun (WGS) entry which is preliminary data.</text>
</comment>
<keyword evidence="3" id="KW-0731">Sigma factor</keyword>
<dbReference type="SUPFAM" id="SSF88946">
    <property type="entry name" value="Sigma2 domain of RNA polymerase sigma factors"/>
    <property type="match status" value="1"/>
</dbReference>
<dbReference type="PROSITE" id="PS00715">
    <property type="entry name" value="SIGMA70_1"/>
    <property type="match status" value="1"/>
</dbReference>
<dbReference type="InterPro" id="IPR013325">
    <property type="entry name" value="RNA_pol_sigma_r2"/>
</dbReference>
<dbReference type="NCBIfam" id="TIGR02937">
    <property type="entry name" value="sigma70-ECF"/>
    <property type="match status" value="1"/>
</dbReference>
<evidence type="ECO:0000256" key="1">
    <source>
        <dbReference type="ARBA" id="ARBA00007788"/>
    </source>
</evidence>
<dbReference type="AlphaFoldDB" id="A0AAW1VZX2"/>
<organism evidence="7 8">
    <name type="scientific">Rubus argutus</name>
    <name type="common">Southern blackberry</name>
    <dbReference type="NCBI Taxonomy" id="59490"/>
    <lineage>
        <taxon>Eukaryota</taxon>
        <taxon>Viridiplantae</taxon>
        <taxon>Streptophyta</taxon>
        <taxon>Embryophyta</taxon>
        <taxon>Tracheophyta</taxon>
        <taxon>Spermatophyta</taxon>
        <taxon>Magnoliopsida</taxon>
        <taxon>eudicotyledons</taxon>
        <taxon>Gunneridae</taxon>
        <taxon>Pentapetalae</taxon>
        <taxon>rosids</taxon>
        <taxon>fabids</taxon>
        <taxon>Rosales</taxon>
        <taxon>Rosaceae</taxon>
        <taxon>Rosoideae</taxon>
        <taxon>Rosoideae incertae sedis</taxon>
        <taxon>Rubus</taxon>
    </lineage>
</organism>
<dbReference type="Pfam" id="PF04545">
    <property type="entry name" value="Sigma70_r4"/>
    <property type="match status" value="1"/>
</dbReference>
<dbReference type="GO" id="GO:0016987">
    <property type="term" value="F:sigma factor activity"/>
    <property type="evidence" value="ECO:0007669"/>
    <property type="project" value="UniProtKB-KW"/>
</dbReference>
<reference evidence="7 8" key="1">
    <citation type="journal article" date="2023" name="G3 (Bethesda)">
        <title>A chromosome-length genome assembly and annotation of blackberry (Rubus argutus, cv. 'Hillquist').</title>
        <authorList>
            <person name="Bruna T."/>
            <person name="Aryal R."/>
            <person name="Dudchenko O."/>
            <person name="Sargent D.J."/>
            <person name="Mead D."/>
            <person name="Buti M."/>
            <person name="Cavallini A."/>
            <person name="Hytonen T."/>
            <person name="Andres J."/>
            <person name="Pham M."/>
            <person name="Weisz D."/>
            <person name="Mascagni F."/>
            <person name="Usai G."/>
            <person name="Natali L."/>
            <person name="Bassil N."/>
            <person name="Fernandez G.E."/>
            <person name="Lomsadze A."/>
            <person name="Armour M."/>
            <person name="Olukolu B."/>
            <person name="Poorten T."/>
            <person name="Britton C."/>
            <person name="Davik J."/>
            <person name="Ashrafi H."/>
            <person name="Aiden E.L."/>
            <person name="Borodovsky M."/>
            <person name="Worthington M."/>
        </authorList>
    </citation>
    <scope>NUCLEOTIDE SEQUENCE [LARGE SCALE GENOMIC DNA]</scope>
    <source>
        <strain evidence="7">PI 553951</strain>
    </source>
</reference>
<accession>A0AAW1VZX2</accession>
<evidence type="ECO:0000313" key="7">
    <source>
        <dbReference type="EMBL" id="KAK9913023.1"/>
    </source>
</evidence>
<protein>
    <recommendedName>
        <fullName evidence="6">RNA polymerase sigma-70 domain-containing protein</fullName>
    </recommendedName>
</protein>
<feature type="domain" description="RNA polymerase sigma-70" evidence="6">
    <location>
        <begin position="214"/>
        <end position="227"/>
    </location>
</feature>
<evidence type="ECO:0000256" key="5">
    <source>
        <dbReference type="ARBA" id="ARBA00023163"/>
    </source>
</evidence>
<dbReference type="InterPro" id="IPR014284">
    <property type="entry name" value="RNA_pol_sigma-70_dom"/>
</dbReference>
<dbReference type="SUPFAM" id="SSF88659">
    <property type="entry name" value="Sigma3 and sigma4 domains of RNA polymerase sigma factors"/>
    <property type="match status" value="2"/>
</dbReference>
<dbReference type="GO" id="GO:0006352">
    <property type="term" value="P:DNA-templated transcription initiation"/>
    <property type="evidence" value="ECO:0007669"/>
    <property type="project" value="InterPro"/>
</dbReference>
<evidence type="ECO:0000256" key="3">
    <source>
        <dbReference type="ARBA" id="ARBA00023082"/>
    </source>
</evidence>
<dbReference type="InterPro" id="IPR050239">
    <property type="entry name" value="Sigma-70_RNA_pol_init_factors"/>
</dbReference>
<dbReference type="EMBL" id="JBEDUW010000007">
    <property type="protein sequence ID" value="KAK9913023.1"/>
    <property type="molecule type" value="Genomic_DNA"/>
</dbReference>
<dbReference type="Gene3D" id="1.10.601.10">
    <property type="entry name" value="RNA Polymerase Primary Sigma Factor"/>
    <property type="match status" value="1"/>
</dbReference>
<dbReference type="InterPro" id="IPR007627">
    <property type="entry name" value="RNA_pol_sigma70_r2"/>
</dbReference>
<dbReference type="InterPro" id="IPR013324">
    <property type="entry name" value="RNA_pol_sigma_r3/r4-like"/>
</dbReference>
<evidence type="ECO:0000256" key="2">
    <source>
        <dbReference type="ARBA" id="ARBA00023015"/>
    </source>
</evidence>
<dbReference type="Pfam" id="PF04539">
    <property type="entry name" value="Sigma70_r3"/>
    <property type="match status" value="1"/>
</dbReference>
<dbReference type="InterPro" id="IPR000943">
    <property type="entry name" value="RNA_pol_sigma70"/>
</dbReference>
<evidence type="ECO:0000259" key="6">
    <source>
        <dbReference type="PROSITE" id="PS00715"/>
    </source>
</evidence>
<dbReference type="InterPro" id="IPR036388">
    <property type="entry name" value="WH-like_DNA-bd_sf"/>
</dbReference>
<keyword evidence="5" id="KW-0804">Transcription</keyword>
<dbReference type="GO" id="GO:0071482">
    <property type="term" value="P:cellular response to light stimulus"/>
    <property type="evidence" value="ECO:0007669"/>
    <property type="project" value="UniProtKB-ARBA"/>
</dbReference>
<comment type="similarity">
    <text evidence="1">Belongs to the sigma-70 factor family.</text>
</comment>
<dbReference type="InterPro" id="IPR007624">
    <property type="entry name" value="RNA_pol_sigma70_r3"/>
</dbReference>
<evidence type="ECO:0000313" key="8">
    <source>
        <dbReference type="Proteomes" id="UP001457282"/>
    </source>
</evidence>
<keyword evidence="2" id="KW-0805">Transcription regulation</keyword>
<dbReference type="CDD" id="cd06171">
    <property type="entry name" value="Sigma70_r4"/>
    <property type="match status" value="1"/>
</dbReference>
<proteinExistence type="inferred from homology"/>
<dbReference type="Pfam" id="PF04542">
    <property type="entry name" value="Sigma70_r2"/>
    <property type="match status" value="1"/>
</dbReference>
<dbReference type="GO" id="GO:0003677">
    <property type="term" value="F:DNA binding"/>
    <property type="evidence" value="ECO:0007669"/>
    <property type="project" value="UniProtKB-KW"/>
</dbReference>
<dbReference type="Proteomes" id="UP001457282">
    <property type="component" value="Unassembled WGS sequence"/>
</dbReference>
<dbReference type="PANTHER" id="PTHR30603">
    <property type="entry name" value="RNA POLYMERASE SIGMA FACTOR RPO"/>
    <property type="match status" value="1"/>
</dbReference>
<gene>
    <name evidence="7" type="ORF">M0R45_036850</name>
</gene>
<dbReference type="Gene3D" id="1.10.10.10">
    <property type="entry name" value="Winged helix-like DNA-binding domain superfamily/Winged helix DNA-binding domain"/>
    <property type="match status" value="2"/>
</dbReference>
<evidence type="ECO:0000256" key="4">
    <source>
        <dbReference type="ARBA" id="ARBA00023125"/>
    </source>
</evidence>
<dbReference type="PANTHER" id="PTHR30603:SF47">
    <property type="entry name" value="RNA POLYMERASE SIGMA FACTOR SIGD, CHLOROPLASTIC"/>
    <property type="match status" value="1"/>
</dbReference>
<keyword evidence="8" id="KW-1185">Reference proteome</keyword>
<sequence length="423" mass="47923">MAITTSICSSPNQPPTLSTLSLPTIPPLKTHLPFPSYLSSNDALVNGAAAEAVEAARDAAAVRDGISGFWSCREHENENESGGGLVVRRKKRRRRRRKGLECFDDEETKREFEDGRVSFGVVRYGYLSPREEAECCQSIKEGAKLESEITRVLEAQEHEPTSKQLANAMRMKMTSIDKVICNRRESQEKIIKSYRGLVVSVASSYQGKGLSFQDLIQEGSIGLLRGADKFDPERGFKLSTYVYWWIRQAIIRAIENKSRIIRLPGHMCGVMAKITKAKNSFNQKFQRLPSHDEVAEMINVQPSTVRLVYERSRLPISLDPVVTDRGCMALQDIIRGSDEMMPETMLRKQQMKQEVEELLKTLSDREANVLRLHFGLNGETAQSFEEIGRLLKLSRERVRQINGIALSKLKQTSILDRLKMYIV</sequence>
<dbReference type="PRINTS" id="PR00046">
    <property type="entry name" value="SIGMA70FCT"/>
</dbReference>
<keyword evidence="4" id="KW-0238">DNA-binding</keyword>
<name>A0AAW1VZX2_RUBAR</name>
<dbReference type="InterPro" id="IPR007630">
    <property type="entry name" value="RNA_pol_sigma70_r4"/>
</dbReference>